<keyword evidence="15" id="KW-1185">Reference proteome</keyword>
<evidence type="ECO:0000256" key="2">
    <source>
        <dbReference type="ARBA" id="ARBA00022679"/>
    </source>
</evidence>
<evidence type="ECO:0000256" key="6">
    <source>
        <dbReference type="ARBA" id="ARBA00023139"/>
    </source>
</evidence>
<sequence length="243" mass="26491">MPDGAGEGGWRAPSEGRFQRSTPPPLFRQPGQAQRMRSFALSLARAAGLAALTAAAFAAAELKLPLPLPPPGKQLDCSRWPAMLDALAPPTPHFSEMYDLTGIPDIPVNHYAPDDNPCEVHLKTQPPGYCNTECGCADLAASGCVNRGDWAPTFVEVGKSSLKPRYCRTCRTYKPPRSHHCSACGRCVLRMDHHCPWVANCVGHANYQHFLRFLLCVDVGCAWCFGLLCARTAQLFRALQSGE</sequence>
<accession>A0A8H8DIE6</accession>
<evidence type="ECO:0000256" key="9">
    <source>
        <dbReference type="ARBA" id="ARBA00038298"/>
    </source>
</evidence>
<proteinExistence type="inferred from homology"/>
<comment type="catalytic activity">
    <reaction evidence="10 11">
        <text>L-cysteinyl-[protein] + hexadecanoyl-CoA = S-hexadecanoyl-L-cysteinyl-[protein] + CoA</text>
        <dbReference type="Rhea" id="RHEA:36683"/>
        <dbReference type="Rhea" id="RHEA-COMP:10131"/>
        <dbReference type="Rhea" id="RHEA-COMP:11032"/>
        <dbReference type="ChEBI" id="CHEBI:29950"/>
        <dbReference type="ChEBI" id="CHEBI:57287"/>
        <dbReference type="ChEBI" id="CHEBI:57379"/>
        <dbReference type="ChEBI" id="CHEBI:74151"/>
        <dbReference type="EC" id="2.3.1.225"/>
    </reaction>
</comment>
<evidence type="ECO:0000256" key="4">
    <source>
        <dbReference type="ARBA" id="ARBA00022989"/>
    </source>
</evidence>
<dbReference type="GO" id="GO:0019706">
    <property type="term" value="F:protein-cysteine S-palmitoyltransferase activity"/>
    <property type="evidence" value="ECO:0007669"/>
    <property type="project" value="UniProtKB-EC"/>
</dbReference>
<evidence type="ECO:0000256" key="12">
    <source>
        <dbReference type="SAM" id="MobiDB-lite"/>
    </source>
</evidence>
<gene>
    <name evidence="14" type="ORF">BJ554DRAFT_668</name>
</gene>
<evidence type="ECO:0000313" key="15">
    <source>
        <dbReference type="Proteomes" id="UP000673691"/>
    </source>
</evidence>
<comment type="similarity">
    <text evidence="9">Belongs to the DHHC palmitoyltransferase family. PFA5 subfamily.</text>
</comment>
<dbReference type="Pfam" id="PF01529">
    <property type="entry name" value="DHHC"/>
    <property type="match status" value="1"/>
</dbReference>
<dbReference type="EMBL" id="JAEFCI010007530">
    <property type="protein sequence ID" value="KAG5459007.1"/>
    <property type="molecule type" value="Genomic_DNA"/>
</dbReference>
<evidence type="ECO:0000256" key="7">
    <source>
        <dbReference type="ARBA" id="ARBA00023288"/>
    </source>
</evidence>
<dbReference type="Proteomes" id="UP000673691">
    <property type="component" value="Unassembled WGS sequence"/>
</dbReference>
<dbReference type="InterPro" id="IPR039859">
    <property type="entry name" value="PFA4/ZDH16/20/ERF2-like"/>
</dbReference>
<keyword evidence="8 11" id="KW-0012">Acyltransferase</keyword>
<keyword evidence="6" id="KW-0564">Palmitate</keyword>
<evidence type="ECO:0000256" key="11">
    <source>
        <dbReference type="RuleBase" id="RU079119"/>
    </source>
</evidence>
<comment type="subcellular location">
    <subcellularLocation>
        <location evidence="1">Membrane</location>
        <topology evidence="1">Multi-pass membrane protein</topology>
    </subcellularLocation>
</comment>
<protein>
    <recommendedName>
        <fullName evidence="11">Palmitoyltransferase</fullName>
        <ecNumber evidence="11">2.3.1.225</ecNumber>
    </recommendedName>
</protein>
<dbReference type="GO" id="GO:0005794">
    <property type="term" value="C:Golgi apparatus"/>
    <property type="evidence" value="ECO:0007669"/>
    <property type="project" value="TreeGrafter"/>
</dbReference>
<keyword evidence="5" id="KW-0472">Membrane</keyword>
<evidence type="ECO:0000256" key="3">
    <source>
        <dbReference type="ARBA" id="ARBA00022692"/>
    </source>
</evidence>
<keyword evidence="7" id="KW-0449">Lipoprotein</keyword>
<keyword evidence="4" id="KW-1133">Transmembrane helix</keyword>
<evidence type="ECO:0000256" key="5">
    <source>
        <dbReference type="ARBA" id="ARBA00023136"/>
    </source>
</evidence>
<evidence type="ECO:0000256" key="8">
    <source>
        <dbReference type="ARBA" id="ARBA00023315"/>
    </source>
</evidence>
<feature type="region of interest" description="Disordered" evidence="12">
    <location>
        <begin position="1"/>
        <end position="33"/>
    </location>
</feature>
<feature type="non-terminal residue" evidence="14">
    <location>
        <position position="243"/>
    </location>
</feature>
<dbReference type="OrthoDB" id="9909019at2759"/>
<dbReference type="GO" id="GO:0006612">
    <property type="term" value="P:protein targeting to membrane"/>
    <property type="evidence" value="ECO:0007669"/>
    <property type="project" value="TreeGrafter"/>
</dbReference>
<dbReference type="GO" id="GO:0016020">
    <property type="term" value="C:membrane"/>
    <property type="evidence" value="ECO:0007669"/>
    <property type="project" value="UniProtKB-SubCell"/>
</dbReference>
<evidence type="ECO:0000256" key="10">
    <source>
        <dbReference type="ARBA" id="ARBA00048048"/>
    </source>
</evidence>
<evidence type="ECO:0000313" key="14">
    <source>
        <dbReference type="EMBL" id="KAG5459007.1"/>
    </source>
</evidence>
<dbReference type="PANTHER" id="PTHR22883:SF23">
    <property type="entry name" value="PALMITOYLTRANSFERASE ZDHHC6"/>
    <property type="match status" value="1"/>
</dbReference>
<organism evidence="14 15">
    <name type="scientific">Olpidium bornovanus</name>
    <dbReference type="NCBI Taxonomy" id="278681"/>
    <lineage>
        <taxon>Eukaryota</taxon>
        <taxon>Fungi</taxon>
        <taxon>Fungi incertae sedis</taxon>
        <taxon>Olpidiomycota</taxon>
        <taxon>Olpidiomycotina</taxon>
        <taxon>Olpidiomycetes</taxon>
        <taxon>Olpidiales</taxon>
        <taxon>Olpidiaceae</taxon>
        <taxon>Olpidium</taxon>
    </lineage>
</organism>
<evidence type="ECO:0000259" key="13">
    <source>
        <dbReference type="Pfam" id="PF01529"/>
    </source>
</evidence>
<dbReference type="InterPro" id="IPR001594">
    <property type="entry name" value="Palmitoyltrfase_DHHC"/>
</dbReference>
<dbReference type="EC" id="2.3.1.225" evidence="11"/>
<dbReference type="AlphaFoldDB" id="A0A8H8DIE6"/>
<feature type="domain" description="Palmitoyltransferase DHHC" evidence="13">
    <location>
        <begin position="163"/>
        <end position="233"/>
    </location>
</feature>
<keyword evidence="2 11" id="KW-0808">Transferase</keyword>
<dbReference type="PROSITE" id="PS50216">
    <property type="entry name" value="DHHC"/>
    <property type="match status" value="1"/>
</dbReference>
<keyword evidence="3" id="KW-0812">Transmembrane</keyword>
<dbReference type="PANTHER" id="PTHR22883">
    <property type="entry name" value="ZINC FINGER DHHC DOMAIN CONTAINING PROTEIN"/>
    <property type="match status" value="1"/>
</dbReference>
<comment type="caution">
    <text evidence="14">The sequence shown here is derived from an EMBL/GenBank/DDBJ whole genome shotgun (WGS) entry which is preliminary data.</text>
</comment>
<name>A0A8H8DIE6_9FUNG</name>
<reference evidence="14 15" key="1">
    <citation type="journal article" name="Sci. Rep.">
        <title>Genome-scale phylogenetic analyses confirm Olpidium as the closest living zoosporic fungus to the non-flagellated, terrestrial fungi.</title>
        <authorList>
            <person name="Chang Y."/>
            <person name="Rochon D."/>
            <person name="Sekimoto S."/>
            <person name="Wang Y."/>
            <person name="Chovatia M."/>
            <person name="Sandor L."/>
            <person name="Salamov A."/>
            <person name="Grigoriev I.V."/>
            <person name="Stajich J.E."/>
            <person name="Spatafora J.W."/>
        </authorList>
    </citation>
    <scope>NUCLEOTIDE SEQUENCE [LARGE SCALE GENOMIC DNA]</scope>
    <source>
        <strain evidence="14">S191</strain>
    </source>
</reference>
<comment type="domain">
    <text evidence="11">The DHHC domain is required for palmitoyltransferase activity.</text>
</comment>
<evidence type="ECO:0000256" key="1">
    <source>
        <dbReference type="ARBA" id="ARBA00004141"/>
    </source>
</evidence>
<dbReference type="GO" id="GO:0005783">
    <property type="term" value="C:endoplasmic reticulum"/>
    <property type="evidence" value="ECO:0007669"/>
    <property type="project" value="TreeGrafter"/>
</dbReference>